<evidence type="ECO:0000313" key="3">
    <source>
        <dbReference type="Proteomes" id="UP000703269"/>
    </source>
</evidence>
<dbReference type="EMBL" id="BPQB01000084">
    <property type="protein sequence ID" value="GJE98238.1"/>
    <property type="molecule type" value="Genomic_DNA"/>
</dbReference>
<feature type="compositionally biased region" description="Polar residues" evidence="1">
    <location>
        <begin position="34"/>
        <end position="45"/>
    </location>
</feature>
<dbReference type="Proteomes" id="UP000703269">
    <property type="component" value="Unassembled WGS sequence"/>
</dbReference>
<evidence type="ECO:0000313" key="2">
    <source>
        <dbReference type="EMBL" id="GJE98238.1"/>
    </source>
</evidence>
<feature type="region of interest" description="Disordered" evidence="1">
    <location>
        <begin position="34"/>
        <end position="141"/>
    </location>
</feature>
<proteinExistence type="predicted"/>
<evidence type="ECO:0000256" key="1">
    <source>
        <dbReference type="SAM" id="MobiDB-lite"/>
    </source>
</evidence>
<name>A0A9P3GLY6_9APHY</name>
<accession>A0A9P3GLY6</accession>
<gene>
    <name evidence="2" type="ORF">PsYK624_144640</name>
</gene>
<protein>
    <submittedName>
        <fullName evidence="2">Uncharacterized protein</fullName>
    </submittedName>
</protein>
<reference evidence="2 3" key="1">
    <citation type="submission" date="2021-08" db="EMBL/GenBank/DDBJ databases">
        <title>Draft Genome Sequence of Phanerochaete sordida strain YK-624.</title>
        <authorList>
            <person name="Mori T."/>
            <person name="Dohra H."/>
            <person name="Suzuki T."/>
            <person name="Kawagishi H."/>
            <person name="Hirai H."/>
        </authorList>
    </citation>
    <scope>NUCLEOTIDE SEQUENCE [LARGE SCALE GENOMIC DNA]</scope>
    <source>
        <strain evidence="2 3">YK-624</strain>
    </source>
</reference>
<organism evidence="2 3">
    <name type="scientific">Phanerochaete sordida</name>
    <dbReference type="NCBI Taxonomy" id="48140"/>
    <lineage>
        <taxon>Eukaryota</taxon>
        <taxon>Fungi</taxon>
        <taxon>Dikarya</taxon>
        <taxon>Basidiomycota</taxon>
        <taxon>Agaricomycotina</taxon>
        <taxon>Agaricomycetes</taxon>
        <taxon>Polyporales</taxon>
        <taxon>Phanerochaetaceae</taxon>
        <taxon>Phanerochaete</taxon>
    </lineage>
</organism>
<sequence length="221" mass="24545">MSPTRITVHDYSQPSFVACDVLQSPLVQTFTLEDSGYASGSSSPAFSEMSYHSDIERTPRSHYRPRAPSPLTPVTPDFSSIPNPLPPMHSPYKSPELDTPVSPTTSEPFPSFLSSASQTRLPHLSTPRSSSLDVARQGQPSKTRFRPIKNLILNRKRSLAAKDLHVPLSPTEPLPRGSLDDPRSFLDFKMPKRGLRRRNSEDILAAHKAGGELEYESFLSF</sequence>
<dbReference type="AlphaFoldDB" id="A0A9P3GLY6"/>
<dbReference type="OrthoDB" id="10517445at2759"/>
<feature type="compositionally biased region" description="Polar residues" evidence="1">
    <location>
        <begin position="101"/>
        <end position="141"/>
    </location>
</feature>
<comment type="caution">
    <text evidence="2">The sequence shown here is derived from an EMBL/GenBank/DDBJ whole genome shotgun (WGS) entry which is preliminary data.</text>
</comment>
<keyword evidence="3" id="KW-1185">Reference proteome</keyword>